<sequence length="186" mass="21521" precursor="true">MEDSKIVDLYWERSEAAINETANKYSRYCHSISYNILHNNADAEECVNDTYFRAWNAIPPNRPNCFAVFLGKITRNLSLDKYKKYTAGKRGLGQTELALSELDECVPSVSNIEQCISEKELVEILNSFLESLPKQKRIMFIQRYWYLMPIKAIAEFSNESESQVKSTLFRTRNALKTILEKEGITI</sequence>
<dbReference type="InterPro" id="IPR014284">
    <property type="entry name" value="RNA_pol_sigma-70_dom"/>
</dbReference>
<dbReference type="PANTHER" id="PTHR43133">
    <property type="entry name" value="RNA POLYMERASE ECF-TYPE SIGMA FACTO"/>
    <property type="match status" value="1"/>
</dbReference>
<dbReference type="NCBIfam" id="TIGR02937">
    <property type="entry name" value="sigma70-ECF"/>
    <property type="match status" value="1"/>
</dbReference>
<evidence type="ECO:0000259" key="7">
    <source>
        <dbReference type="Pfam" id="PF08281"/>
    </source>
</evidence>
<accession>A9KLY5</accession>
<proteinExistence type="inferred from homology"/>
<name>A9KLY5_LACP7</name>
<keyword evidence="9" id="KW-1185">Reference proteome</keyword>
<feature type="domain" description="RNA polymerase sigma factor 70 region 4 type 2" evidence="7">
    <location>
        <begin position="126"/>
        <end position="175"/>
    </location>
</feature>
<evidence type="ECO:0000256" key="2">
    <source>
        <dbReference type="ARBA" id="ARBA00023015"/>
    </source>
</evidence>
<dbReference type="GO" id="GO:0006352">
    <property type="term" value="P:DNA-templated transcription initiation"/>
    <property type="evidence" value="ECO:0007669"/>
    <property type="project" value="InterPro"/>
</dbReference>
<dbReference type="Gene3D" id="1.10.1740.10">
    <property type="match status" value="1"/>
</dbReference>
<protein>
    <submittedName>
        <fullName evidence="8">RNA polymerase, sigma-24 subunit, ECF subfamily</fullName>
    </submittedName>
</protein>
<dbReference type="InterPro" id="IPR013249">
    <property type="entry name" value="RNA_pol_sigma70_r4_t2"/>
</dbReference>
<dbReference type="HOGENOM" id="CLU_047691_9_7_9"/>
<dbReference type="OrthoDB" id="9808901at2"/>
<gene>
    <name evidence="8" type="ordered locus">Cphy_0946</name>
</gene>
<dbReference type="AlphaFoldDB" id="A9KLY5"/>
<dbReference type="InterPro" id="IPR036388">
    <property type="entry name" value="WH-like_DNA-bd_sf"/>
</dbReference>
<evidence type="ECO:0000256" key="4">
    <source>
        <dbReference type="ARBA" id="ARBA00023125"/>
    </source>
</evidence>
<keyword evidence="4" id="KW-0238">DNA-binding</keyword>
<dbReference type="PANTHER" id="PTHR43133:SF8">
    <property type="entry name" value="RNA POLYMERASE SIGMA FACTOR HI_1459-RELATED"/>
    <property type="match status" value="1"/>
</dbReference>
<dbReference type="KEGG" id="cpy:Cphy_0946"/>
<dbReference type="Gene3D" id="1.10.10.10">
    <property type="entry name" value="Winged helix-like DNA-binding domain superfamily/Winged helix DNA-binding domain"/>
    <property type="match status" value="1"/>
</dbReference>
<dbReference type="Pfam" id="PF08281">
    <property type="entry name" value="Sigma70_r4_2"/>
    <property type="match status" value="1"/>
</dbReference>
<evidence type="ECO:0000256" key="5">
    <source>
        <dbReference type="ARBA" id="ARBA00023163"/>
    </source>
</evidence>
<dbReference type="EMBL" id="CP000885">
    <property type="protein sequence ID" value="ABX41328.1"/>
    <property type="molecule type" value="Genomic_DNA"/>
</dbReference>
<keyword evidence="2" id="KW-0805">Transcription regulation</keyword>
<evidence type="ECO:0000256" key="3">
    <source>
        <dbReference type="ARBA" id="ARBA00023082"/>
    </source>
</evidence>
<comment type="similarity">
    <text evidence="1">Belongs to the sigma-70 factor family. ECF subfamily.</text>
</comment>
<dbReference type="Proteomes" id="UP000000370">
    <property type="component" value="Chromosome"/>
</dbReference>
<dbReference type="GO" id="GO:0003677">
    <property type="term" value="F:DNA binding"/>
    <property type="evidence" value="ECO:0007669"/>
    <property type="project" value="UniProtKB-KW"/>
</dbReference>
<organism evidence="8 9">
    <name type="scientific">Lachnoclostridium phytofermentans (strain ATCC 700394 / DSM 18823 / ISDg)</name>
    <name type="common">Clostridium phytofermentans</name>
    <dbReference type="NCBI Taxonomy" id="357809"/>
    <lineage>
        <taxon>Bacteria</taxon>
        <taxon>Bacillati</taxon>
        <taxon>Bacillota</taxon>
        <taxon>Clostridia</taxon>
        <taxon>Lachnospirales</taxon>
        <taxon>Lachnospiraceae</taxon>
    </lineage>
</organism>
<dbReference type="SUPFAM" id="SSF88946">
    <property type="entry name" value="Sigma2 domain of RNA polymerase sigma factors"/>
    <property type="match status" value="1"/>
</dbReference>
<evidence type="ECO:0000259" key="6">
    <source>
        <dbReference type="Pfam" id="PF04542"/>
    </source>
</evidence>
<dbReference type="STRING" id="357809.Cphy_0946"/>
<dbReference type="RefSeq" id="WP_012198973.1">
    <property type="nucleotide sequence ID" value="NC_010001.1"/>
</dbReference>
<dbReference type="SUPFAM" id="SSF88659">
    <property type="entry name" value="Sigma3 and sigma4 domains of RNA polymerase sigma factors"/>
    <property type="match status" value="1"/>
</dbReference>
<dbReference type="InterPro" id="IPR039425">
    <property type="entry name" value="RNA_pol_sigma-70-like"/>
</dbReference>
<evidence type="ECO:0000313" key="9">
    <source>
        <dbReference type="Proteomes" id="UP000000370"/>
    </source>
</evidence>
<keyword evidence="5" id="KW-0804">Transcription</keyword>
<dbReference type="InterPro" id="IPR007627">
    <property type="entry name" value="RNA_pol_sigma70_r2"/>
</dbReference>
<keyword evidence="3" id="KW-0731">Sigma factor</keyword>
<feature type="domain" description="RNA polymerase sigma-70 region 2" evidence="6">
    <location>
        <begin position="24"/>
        <end position="84"/>
    </location>
</feature>
<dbReference type="InterPro" id="IPR013325">
    <property type="entry name" value="RNA_pol_sigma_r2"/>
</dbReference>
<dbReference type="InterPro" id="IPR013324">
    <property type="entry name" value="RNA_pol_sigma_r3/r4-like"/>
</dbReference>
<dbReference type="GO" id="GO:0016987">
    <property type="term" value="F:sigma factor activity"/>
    <property type="evidence" value="ECO:0007669"/>
    <property type="project" value="UniProtKB-KW"/>
</dbReference>
<dbReference type="eggNOG" id="COG1595">
    <property type="taxonomic scope" value="Bacteria"/>
</dbReference>
<evidence type="ECO:0000256" key="1">
    <source>
        <dbReference type="ARBA" id="ARBA00010641"/>
    </source>
</evidence>
<reference evidence="9" key="1">
    <citation type="submission" date="2007-11" db="EMBL/GenBank/DDBJ databases">
        <title>Complete genome sequence of Clostridium phytofermentans ISDg.</title>
        <authorList>
            <person name="Leschine S.B."/>
            <person name="Warnick T.A."/>
            <person name="Blanchard J.L."/>
            <person name="Schnell D.J."/>
            <person name="Petit E.L."/>
            <person name="LaTouf W.G."/>
            <person name="Copeland A."/>
            <person name="Lucas S."/>
            <person name="Lapidus A."/>
            <person name="Barry K."/>
            <person name="Glavina del Rio T."/>
            <person name="Dalin E."/>
            <person name="Tice H."/>
            <person name="Pitluck S."/>
            <person name="Kiss H."/>
            <person name="Brettin T."/>
            <person name="Bruce D."/>
            <person name="Detter J.C."/>
            <person name="Han C."/>
            <person name="Kuske C."/>
            <person name="Schmutz J."/>
            <person name="Larimer F."/>
            <person name="Land M."/>
            <person name="Hauser L."/>
            <person name="Kyrpides N."/>
            <person name="Kim E.A."/>
            <person name="Richardson P."/>
        </authorList>
    </citation>
    <scope>NUCLEOTIDE SEQUENCE [LARGE SCALE GENOMIC DNA]</scope>
    <source>
        <strain evidence="9">ATCC 700394 / DSM 18823 / ISDg</strain>
    </source>
</reference>
<dbReference type="Pfam" id="PF04542">
    <property type="entry name" value="Sigma70_r2"/>
    <property type="match status" value="1"/>
</dbReference>
<evidence type="ECO:0000313" key="8">
    <source>
        <dbReference type="EMBL" id="ABX41328.1"/>
    </source>
</evidence>